<keyword evidence="2" id="KW-0326">Glycosidase</keyword>
<organism evidence="6 7">
    <name type="scientific">Isoptericola cucumis</name>
    <dbReference type="NCBI Taxonomy" id="1776856"/>
    <lineage>
        <taxon>Bacteria</taxon>
        <taxon>Bacillati</taxon>
        <taxon>Actinomycetota</taxon>
        <taxon>Actinomycetes</taxon>
        <taxon>Micrococcales</taxon>
        <taxon>Promicromonosporaceae</taxon>
        <taxon>Isoptericola</taxon>
    </lineage>
</organism>
<dbReference type="SUPFAM" id="SSF75011">
    <property type="entry name" value="3-carboxy-cis,cis-mucoante lactonizing enzyme"/>
    <property type="match status" value="1"/>
</dbReference>
<dbReference type="EMBL" id="BMDG01000008">
    <property type="protein sequence ID" value="GGI09246.1"/>
    <property type="molecule type" value="Genomic_DNA"/>
</dbReference>
<dbReference type="SMART" id="SM00637">
    <property type="entry name" value="CBD_II"/>
    <property type="match status" value="1"/>
</dbReference>
<comment type="caution">
    <text evidence="6">The sequence shown here is derived from an EMBL/GenBank/DDBJ whole genome shotgun (WGS) entry which is preliminary data.</text>
</comment>
<feature type="domain" description="CBM2" evidence="5">
    <location>
        <begin position="395"/>
        <end position="505"/>
    </location>
</feature>
<feature type="region of interest" description="Disordered" evidence="3">
    <location>
        <begin position="27"/>
        <end position="51"/>
    </location>
</feature>
<evidence type="ECO:0000313" key="6">
    <source>
        <dbReference type="EMBL" id="GGI09246.1"/>
    </source>
</evidence>
<dbReference type="RefSeq" id="WP_188524063.1">
    <property type="nucleotide sequence ID" value="NZ_BMDG01000008.1"/>
</dbReference>
<evidence type="ECO:0000313" key="7">
    <source>
        <dbReference type="Proteomes" id="UP000632535"/>
    </source>
</evidence>
<keyword evidence="1" id="KW-0378">Hydrolase</keyword>
<dbReference type="SUPFAM" id="SSF49384">
    <property type="entry name" value="Carbohydrate-binding domain"/>
    <property type="match status" value="1"/>
</dbReference>
<dbReference type="Gene3D" id="2.60.40.290">
    <property type="match status" value="1"/>
</dbReference>
<dbReference type="PROSITE" id="PS51173">
    <property type="entry name" value="CBM2"/>
    <property type="match status" value="1"/>
</dbReference>
<dbReference type="Pfam" id="PF00553">
    <property type="entry name" value="CBM_2"/>
    <property type="match status" value="1"/>
</dbReference>
<evidence type="ECO:0000259" key="5">
    <source>
        <dbReference type="PROSITE" id="PS51173"/>
    </source>
</evidence>
<protein>
    <recommendedName>
        <fullName evidence="5">CBM2 domain-containing protein</fullName>
    </recommendedName>
</protein>
<evidence type="ECO:0000256" key="3">
    <source>
        <dbReference type="SAM" id="MobiDB-lite"/>
    </source>
</evidence>
<name>A0ABQ2B8J6_9MICO</name>
<keyword evidence="7" id="KW-1185">Reference proteome</keyword>
<proteinExistence type="predicted"/>
<dbReference type="Proteomes" id="UP000632535">
    <property type="component" value="Unassembled WGS sequence"/>
</dbReference>
<dbReference type="InterPro" id="IPR012291">
    <property type="entry name" value="CBM2_carb-bd_dom_sf"/>
</dbReference>
<evidence type="ECO:0000256" key="4">
    <source>
        <dbReference type="SAM" id="SignalP"/>
    </source>
</evidence>
<accession>A0ABQ2B8J6</accession>
<evidence type="ECO:0000256" key="2">
    <source>
        <dbReference type="ARBA" id="ARBA00023295"/>
    </source>
</evidence>
<keyword evidence="4" id="KW-0732">Signal</keyword>
<evidence type="ECO:0000256" key="1">
    <source>
        <dbReference type="ARBA" id="ARBA00022801"/>
    </source>
</evidence>
<dbReference type="InterPro" id="IPR008965">
    <property type="entry name" value="CBM2/CBM3_carb-bd_dom_sf"/>
</dbReference>
<gene>
    <name evidence="6" type="ORF">GCM10007368_25210</name>
</gene>
<dbReference type="InterPro" id="IPR001919">
    <property type="entry name" value="CBD2"/>
</dbReference>
<feature type="chain" id="PRO_5045283378" description="CBM2 domain-containing protein" evidence="4">
    <location>
        <begin position="25"/>
        <end position="505"/>
    </location>
</feature>
<sequence>MHRPRTTRLVTAVAAALAVPLALATPAAASPGPAPGDDAAPPAVASLPLEQNGGTWPTSHVQGVAVDQAGGFVYYSFTTLLAKYDLEGNLVGTVEGFTGHLGDLDFNAEDGRVYGSLEYKDDEAFYVAVVDVDDVDEVGMDAQESDVFSTVYLPEVHDDYAADMDGDGKFDGNVGDTADHRYGSSGIDGVSFGPAFGRTGGEQRLTVAYGIYANTSRTDNDHQVLLQYDVSDWARYERPLTEEDPHRSGPAEVDGKYFVRTGNTTYGVQNLAYDDAQQRWFLGVYRGTKPQFPNYLMFAVDAATRPVEGDLLGVPGPGGEGTERGLLLALADDGLVDEETGIRGWEQKADVGLQPLGHGFFYLATNSGSSGAQTADLRLVRWTGDAEAPFAPATEAELAGTCAVDYTVHGTWPRGFTSQVWVENTAATPVDGWTAAWRFGAGESLKNVWSVEAEQHGDVVRAANLGWNAALAPGERTTFGFVGDAPSGTAAPSLVTLNGFPCATA</sequence>
<reference evidence="7" key="1">
    <citation type="journal article" date="2019" name="Int. J. Syst. Evol. Microbiol.">
        <title>The Global Catalogue of Microorganisms (GCM) 10K type strain sequencing project: providing services to taxonomists for standard genome sequencing and annotation.</title>
        <authorList>
            <consortium name="The Broad Institute Genomics Platform"/>
            <consortium name="The Broad Institute Genome Sequencing Center for Infectious Disease"/>
            <person name="Wu L."/>
            <person name="Ma J."/>
        </authorList>
    </citation>
    <scope>NUCLEOTIDE SEQUENCE [LARGE SCALE GENOMIC DNA]</scope>
    <source>
        <strain evidence="7">CCM 8653</strain>
    </source>
</reference>
<feature type="compositionally biased region" description="Low complexity" evidence="3">
    <location>
        <begin position="27"/>
        <end position="46"/>
    </location>
</feature>
<feature type="signal peptide" evidence="4">
    <location>
        <begin position="1"/>
        <end position="24"/>
    </location>
</feature>